<evidence type="ECO:0000256" key="6">
    <source>
        <dbReference type="ARBA" id="ARBA00022525"/>
    </source>
</evidence>
<gene>
    <name evidence="13" type="primary">TPHA0M01290</name>
    <name evidence="13" type="ordered locus">TPHA_0M01290</name>
</gene>
<sequence length="424" mass="43616">MKFSNVLVSGAILSSAASAASTTKSIPSSCTINSSKATATAQTDLDAFSGCETLVGDLTITGDLGNAAIATVKKIEGSLKVFNATNLNTLAADALEEVTDSLILQQLTILYSASFGSLSSVDSIQLVTLPALQTFTSTLESASEIIISDTSLESIEGFSNLQTVSTFNINNNKYLTEIDSSLKNITTSLILSSNNKETEASFDDLTWANNITISAVASLSFESLKKVNASFSVLNNTIDSLDLSKLTTVGGSLSFEENNDLTSLDCKNLTTVGGALVIGNNTDLTNIDGFANVTTIAGALEVIGSFHNLDLSSLKSVKGGADIETTATNFTCSAIDKLHSNGVIEGDSYQCSVPVSSSSSSSSSSSTSASSSSTHSSTMKTSTTSGASSSSRSLTSHGAAVGSFENASFVSIFYAIAAVLVSLL</sequence>
<keyword evidence="9" id="KW-0325">Glycoprotein</keyword>
<dbReference type="KEGG" id="tpf:TPHA_0M01290"/>
<dbReference type="Proteomes" id="UP000005666">
    <property type="component" value="Chromosome 13"/>
</dbReference>
<evidence type="ECO:0000313" key="13">
    <source>
        <dbReference type="EMBL" id="CCE65704.1"/>
    </source>
</evidence>
<dbReference type="InterPro" id="IPR036941">
    <property type="entry name" value="Rcpt_L-dom_sf"/>
</dbReference>
<dbReference type="OMA" id="GHNYECT"/>
<dbReference type="eggNOG" id="ENOG502QUZC">
    <property type="taxonomic scope" value="Eukaryota"/>
</dbReference>
<dbReference type="GO" id="GO:0009986">
    <property type="term" value="C:cell surface"/>
    <property type="evidence" value="ECO:0007669"/>
    <property type="project" value="TreeGrafter"/>
</dbReference>
<keyword evidence="7" id="KW-0336">GPI-anchor</keyword>
<proteinExistence type="inferred from homology"/>
<dbReference type="HOGENOM" id="CLU_035846_0_0_1"/>
<evidence type="ECO:0000256" key="9">
    <source>
        <dbReference type="ARBA" id="ARBA00023180"/>
    </source>
</evidence>
<accession>G8C0I9</accession>
<evidence type="ECO:0000256" key="8">
    <source>
        <dbReference type="ARBA" id="ARBA00022729"/>
    </source>
</evidence>
<organism evidence="13 14">
    <name type="scientific">Tetrapisispora phaffii (strain ATCC 24235 / CBS 4417 / NBRC 1672 / NRRL Y-8282 / UCD 70-5)</name>
    <name type="common">Yeast</name>
    <name type="synonym">Fabospora phaffii</name>
    <dbReference type="NCBI Taxonomy" id="1071381"/>
    <lineage>
        <taxon>Eukaryota</taxon>
        <taxon>Fungi</taxon>
        <taxon>Dikarya</taxon>
        <taxon>Ascomycota</taxon>
        <taxon>Saccharomycotina</taxon>
        <taxon>Saccharomycetes</taxon>
        <taxon>Saccharomycetales</taxon>
        <taxon>Saccharomycetaceae</taxon>
        <taxon>Tetrapisispora</taxon>
    </lineage>
</organism>
<dbReference type="EMBL" id="HE612868">
    <property type="protein sequence ID" value="CCE65704.1"/>
    <property type="molecule type" value="Genomic_DNA"/>
</dbReference>
<dbReference type="SUPFAM" id="SSF52058">
    <property type="entry name" value="L domain-like"/>
    <property type="match status" value="2"/>
</dbReference>
<dbReference type="OrthoDB" id="536881at2759"/>
<evidence type="ECO:0000313" key="14">
    <source>
        <dbReference type="Proteomes" id="UP000005666"/>
    </source>
</evidence>
<keyword evidence="14" id="KW-1185">Reference proteome</keyword>
<keyword evidence="8 12" id="KW-0732">Signal</keyword>
<evidence type="ECO:0000256" key="7">
    <source>
        <dbReference type="ARBA" id="ARBA00022622"/>
    </source>
</evidence>
<dbReference type="PANTHER" id="PTHR31018:SF3">
    <property type="entry name" value="RECEPTOR PROTEIN-TYROSINE KINASE"/>
    <property type="match status" value="1"/>
</dbReference>
<dbReference type="GO" id="GO:0031505">
    <property type="term" value="P:fungal-type cell wall organization"/>
    <property type="evidence" value="ECO:0007669"/>
    <property type="project" value="TreeGrafter"/>
</dbReference>
<evidence type="ECO:0000256" key="4">
    <source>
        <dbReference type="ARBA" id="ARBA00022475"/>
    </source>
</evidence>
<keyword evidence="7" id="KW-0472">Membrane</keyword>
<keyword evidence="4" id="KW-1003">Cell membrane</keyword>
<comment type="similarity">
    <text evidence="3">Belongs to the SPS2 family.</text>
</comment>
<dbReference type="STRING" id="1071381.G8C0I9"/>
<evidence type="ECO:0000256" key="12">
    <source>
        <dbReference type="SAM" id="SignalP"/>
    </source>
</evidence>
<evidence type="ECO:0000256" key="2">
    <source>
        <dbReference type="ARBA" id="ARBA00004609"/>
    </source>
</evidence>
<evidence type="ECO:0000256" key="5">
    <source>
        <dbReference type="ARBA" id="ARBA00022512"/>
    </source>
</evidence>
<reference evidence="13 14" key="1">
    <citation type="journal article" date="2011" name="Proc. Natl. Acad. Sci. U.S.A.">
        <title>Evolutionary erosion of yeast sex chromosomes by mating-type switching accidents.</title>
        <authorList>
            <person name="Gordon J.L."/>
            <person name="Armisen D."/>
            <person name="Proux-Wera E."/>
            <person name="Oheigeartaigh S.S."/>
            <person name="Byrne K.P."/>
            <person name="Wolfe K.H."/>
        </authorList>
    </citation>
    <scope>NUCLEOTIDE SEQUENCE [LARGE SCALE GENOMIC DNA]</scope>
    <source>
        <strain evidence="14">ATCC 24235 / CBS 4417 / NBRC 1672 / NRRL Y-8282 / UCD 70-5</strain>
    </source>
</reference>
<dbReference type="AlphaFoldDB" id="G8C0I9"/>
<feature type="chain" id="PRO_5003508719" description="Receptor L-domain domain-containing protein" evidence="12">
    <location>
        <begin position="20"/>
        <end position="424"/>
    </location>
</feature>
<evidence type="ECO:0000256" key="3">
    <source>
        <dbReference type="ARBA" id="ARBA00005798"/>
    </source>
</evidence>
<keyword evidence="10" id="KW-0449">Lipoprotein</keyword>
<dbReference type="GO" id="GO:0098552">
    <property type="term" value="C:side of membrane"/>
    <property type="evidence" value="ECO:0007669"/>
    <property type="project" value="UniProtKB-KW"/>
</dbReference>
<dbReference type="GO" id="GO:0005886">
    <property type="term" value="C:plasma membrane"/>
    <property type="evidence" value="ECO:0007669"/>
    <property type="project" value="UniProtKB-SubCell"/>
</dbReference>
<protein>
    <recommendedName>
        <fullName evidence="15">Receptor L-domain domain-containing protein</fullName>
    </recommendedName>
</protein>
<dbReference type="GeneID" id="11531966"/>
<dbReference type="Gene3D" id="3.80.20.20">
    <property type="entry name" value="Receptor L-domain"/>
    <property type="match status" value="1"/>
</dbReference>
<dbReference type="GO" id="GO:0009277">
    <property type="term" value="C:fungal-type cell wall"/>
    <property type="evidence" value="ECO:0007669"/>
    <property type="project" value="TreeGrafter"/>
</dbReference>
<evidence type="ECO:0008006" key="15">
    <source>
        <dbReference type="Google" id="ProtNLM"/>
    </source>
</evidence>
<dbReference type="InterPro" id="IPR051648">
    <property type="entry name" value="CWI-Assembly_Regulator"/>
</dbReference>
<feature type="signal peptide" evidence="12">
    <location>
        <begin position="1"/>
        <end position="19"/>
    </location>
</feature>
<evidence type="ECO:0000256" key="11">
    <source>
        <dbReference type="SAM" id="MobiDB-lite"/>
    </source>
</evidence>
<dbReference type="RefSeq" id="XP_003688138.1">
    <property type="nucleotide sequence ID" value="XM_003688090.1"/>
</dbReference>
<comment type="subcellular location">
    <subcellularLocation>
        <location evidence="2">Cell membrane</location>
        <topology evidence="2">Lipid-anchor</topology>
        <topology evidence="2">GPI-anchor</topology>
    </subcellularLocation>
    <subcellularLocation>
        <location evidence="1">Secreted</location>
        <location evidence="1">Cell wall</location>
    </subcellularLocation>
</comment>
<feature type="region of interest" description="Disordered" evidence="11">
    <location>
        <begin position="356"/>
        <end position="392"/>
    </location>
</feature>
<evidence type="ECO:0000256" key="1">
    <source>
        <dbReference type="ARBA" id="ARBA00004191"/>
    </source>
</evidence>
<name>G8C0I9_TETPH</name>
<keyword evidence="5" id="KW-0134">Cell wall</keyword>
<keyword evidence="6" id="KW-0964">Secreted</keyword>
<dbReference type="PANTHER" id="PTHR31018">
    <property type="entry name" value="SPORULATION-SPECIFIC PROTEIN-RELATED"/>
    <property type="match status" value="1"/>
</dbReference>
<evidence type="ECO:0000256" key="10">
    <source>
        <dbReference type="ARBA" id="ARBA00023288"/>
    </source>
</evidence>